<reference evidence="1" key="1">
    <citation type="submission" date="2022-03" db="EMBL/GenBank/DDBJ databases">
        <authorList>
            <person name="Sayadi A."/>
        </authorList>
    </citation>
    <scope>NUCLEOTIDE SEQUENCE</scope>
</reference>
<name>A0A9P0QEG8_ACAOB</name>
<sequence>MFAASLYPTNLWSLGVAWFGPRQTKAELAAPDLGNTGGTWEIPSTMSLDGDLSDCVIGLPAPEKQSELEHEHIPESKGTLHNSAGRRGKRAMLRMHFAPPILQARL</sequence>
<comment type="caution">
    <text evidence="1">The sequence shown here is derived from an EMBL/GenBank/DDBJ whole genome shotgun (WGS) entry which is preliminary data.</text>
</comment>
<keyword evidence="2" id="KW-1185">Reference proteome</keyword>
<accession>A0A9P0QEG8</accession>
<dbReference type="AlphaFoldDB" id="A0A9P0QEG8"/>
<proteinExistence type="predicted"/>
<organism evidence="1 2">
    <name type="scientific">Acanthoscelides obtectus</name>
    <name type="common">Bean weevil</name>
    <name type="synonym">Bruchus obtectus</name>
    <dbReference type="NCBI Taxonomy" id="200917"/>
    <lineage>
        <taxon>Eukaryota</taxon>
        <taxon>Metazoa</taxon>
        <taxon>Ecdysozoa</taxon>
        <taxon>Arthropoda</taxon>
        <taxon>Hexapoda</taxon>
        <taxon>Insecta</taxon>
        <taxon>Pterygota</taxon>
        <taxon>Neoptera</taxon>
        <taxon>Endopterygota</taxon>
        <taxon>Coleoptera</taxon>
        <taxon>Polyphaga</taxon>
        <taxon>Cucujiformia</taxon>
        <taxon>Chrysomeloidea</taxon>
        <taxon>Chrysomelidae</taxon>
        <taxon>Bruchinae</taxon>
        <taxon>Bruchini</taxon>
        <taxon>Acanthoscelides</taxon>
    </lineage>
</organism>
<protein>
    <submittedName>
        <fullName evidence="1">Uncharacterized protein</fullName>
    </submittedName>
</protein>
<evidence type="ECO:0000313" key="2">
    <source>
        <dbReference type="Proteomes" id="UP001152888"/>
    </source>
</evidence>
<evidence type="ECO:0000313" key="1">
    <source>
        <dbReference type="EMBL" id="CAH2018596.1"/>
    </source>
</evidence>
<dbReference type="Proteomes" id="UP001152888">
    <property type="component" value="Unassembled WGS sequence"/>
</dbReference>
<gene>
    <name evidence="1" type="ORF">ACAOBT_LOCUS36711</name>
</gene>
<dbReference type="EMBL" id="CAKOFQ010009843">
    <property type="protein sequence ID" value="CAH2018596.1"/>
    <property type="molecule type" value="Genomic_DNA"/>
</dbReference>